<protein>
    <submittedName>
        <fullName evidence="3">Autotransporter-associated beta strand repeat-containing protein</fullName>
    </submittedName>
</protein>
<dbReference type="InterPro" id="IPR012332">
    <property type="entry name" value="Autotransporter_pectin_lyase_C"/>
</dbReference>
<dbReference type="NCBIfam" id="TIGR02601">
    <property type="entry name" value="autotrns_rpt"/>
    <property type="match status" value="5"/>
</dbReference>
<organism evidence="3 4">
    <name type="scientific">Luteolibacter arcticus</name>
    <dbReference type="NCBI Taxonomy" id="1581411"/>
    <lineage>
        <taxon>Bacteria</taxon>
        <taxon>Pseudomonadati</taxon>
        <taxon>Verrucomicrobiota</taxon>
        <taxon>Verrucomicrobiia</taxon>
        <taxon>Verrucomicrobiales</taxon>
        <taxon>Verrucomicrobiaceae</taxon>
        <taxon>Luteolibacter</taxon>
    </lineage>
</organism>
<dbReference type="Pfam" id="PF12951">
    <property type="entry name" value="PATR"/>
    <property type="match status" value="5"/>
</dbReference>
<reference evidence="3 4" key="1">
    <citation type="submission" date="2022-10" db="EMBL/GenBank/DDBJ databases">
        <title>Luteolibacter arcticus strain CCTCC AB 2014275, whole genome shotgun sequencing project.</title>
        <authorList>
            <person name="Zhao G."/>
            <person name="Shen L."/>
        </authorList>
    </citation>
    <scope>NUCLEOTIDE SEQUENCE [LARGE SCALE GENOMIC DNA]</scope>
    <source>
        <strain evidence="3 4">CCTCC AB 2014275</strain>
    </source>
</reference>
<evidence type="ECO:0000313" key="4">
    <source>
        <dbReference type="Proteomes" id="UP001320876"/>
    </source>
</evidence>
<dbReference type="InterPro" id="IPR013425">
    <property type="entry name" value="Autotrns_rpt"/>
</dbReference>
<dbReference type="InterPro" id="IPR011050">
    <property type="entry name" value="Pectin_lyase_fold/virulence"/>
</dbReference>
<sequence length="1199" mass="118582">MNSLTVGRQYLVQIWCDDSRGFDYTSNLSSTGGNTVVVDYNTTNVDGGLGQYVTGTFTASGATQAFTLSGSPIINVLNAIQLRDVTVSAPTVTWNGNLNGNWDTSSLNWTNPGGAAAYANGNNVVFNDNATGTTTVSNTTAVSPLSISVNNTSKAYTIGGSAIAGSTGLTKEGTSTLTLTGTNTFTGPTTISAGSLIIDGTGRLGGGSYASPISNNGNFTYNSSVAQSLSGGISGTGELVQNGLGALTLGLGNTYTGATTVNAGTLIVSGSIASSPTVTVASGSILEVSATTYNALASGAGKSWTVGGIINITGAAEVLTLPATTTLNGGTLTSTSSGGATFGSYHSAGHTITANGTGNAISSVDFGISTGTTLTLSTPLAGDTLAGSTVFKDVAGPGALTKSGLGTVTLSGANSYSGPTNVTGGTLMVEGLLGPGALTVASGGTLGGSGSIDGVASVASGGMLSPGTGGSGTLTFNAHLTLAGSTSFVVSKTGAVLTNTKVDGVAGVTFGGNLTITSTGETLALGDTFELFVPDGGLSGAFATYSLPPAPAGLAWDTSNLSVDGTITVANFLGLPNFNPPAGGYVGTQSVSVSSDSGSTIYYTTDGSTPTTSSSSGASGGFVIIVPVNSTGFTIKAFSRKSGLADSPVAAASYNTIPTGVWNVDNNGDWSDAGNWLSGAIPSGSGVAADFSVLPQTADATVTLDTNRAIGSMTFGNTNNFNWTLASSGGSILTLDAGVGNPFINVIDNTTTLTGGLAGSQGLVKNGAGTLILSGTGKNYTSTTTINNGTLELLATGPFGSSINIGGSATLIADSSSNPATVTLNGNISGSGVLQLKSLGGGNTRLVGDNSGFTGTATLAAGQNVFVWENSLAGSAGAAWTIEGSYAMTLDLSSPTIHLGSLSGTNPATQIGGWNLSSGVHTFEIGALGTSTGFAGVFADSPIGGHTGTVALTKVGTGTLSLSGASTYTGDTTVNAGALVLASGGALTFAPTTDGISNKITGAGTVTLNGTFNINLAGADTTSGNEWTLVDVANKTYGGTFAIPGFTETADVWTMTGSNTWTFTESTGILTVTGDNYTTWAASFPGIGDPAPSADPDHDGIENLLEFVVGGDPRVSSTSFLPTLATVGPNLVLSYDRNDDSESGTTQVGQWSADLITWQDISPVLLNENGGAPDAMTVSIPLTNAVNGKLFARLHVTRP</sequence>
<evidence type="ECO:0000256" key="1">
    <source>
        <dbReference type="ARBA" id="ARBA00022729"/>
    </source>
</evidence>
<dbReference type="Proteomes" id="UP001320876">
    <property type="component" value="Unassembled WGS sequence"/>
</dbReference>
<dbReference type="Gene3D" id="2.160.20.20">
    <property type="match status" value="1"/>
</dbReference>
<evidence type="ECO:0000259" key="2">
    <source>
        <dbReference type="Pfam" id="PF13290"/>
    </source>
</evidence>
<dbReference type="RefSeq" id="WP_264487246.1">
    <property type="nucleotide sequence ID" value="NZ_JAPDDT010000004.1"/>
</dbReference>
<dbReference type="InterPro" id="IPR059177">
    <property type="entry name" value="GH29D-like_dom"/>
</dbReference>
<proteinExistence type="predicted"/>
<keyword evidence="1" id="KW-0732">Signal</keyword>
<evidence type="ECO:0000313" key="3">
    <source>
        <dbReference type="EMBL" id="MCW1923139.1"/>
    </source>
</evidence>
<dbReference type="SUPFAM" id="SSF51126">
    <property type="entry name" value="Pectin lyase-like"/>
    <property type="match status" value="3"/>
</dbReference>
<accession>A0ABT3GI13</accession>
<keyword evidence="4" id="KW-1185">Reference proteome</keyword>
<dbReference type="Pfam" id="PF13290">
    <property type="entry name" value="CHB_HEX_C_1"/>
    <property type="match status" value="1"/>
</dbReference>
<name>A0ABT3GI13_9BACT</name>
<comment type="caution">
    <text evidence="3">The sequence shown here is derived from an EMBL/GenBank/DDBJ whole genome shotgun (WGS) entry which is preliminary data.</text>
</comment>
<feature type="domain" description="GH29D-like beta-sandwich" evidence="2">
    <location>
        <begin position="580"/>
        <end position="649"/>
    </location>
</feature>
<dbReference type="EMBL" id="JAPDDT010000004">
    <property type="protein sequence ID" value="MCW1923139.1"/>
    <property type="molecule type" value="Genomic_DNA"/>
</dbReference>
<gene>
    <name evidence="3" type="ORF">OKA05_11295</name>
</gene>